<proteinExistence type="predicted"/>
<sequence length="60" mass="7428">MKIYMLMYSYSWDYEDYGEEVLGCFKDRYHAELAAYWLNDSRKHYNVPHEDFYVGEMRVV</sequence>
<keyword evidence="2" id="KW-1185">Reference proteome</keyword>
<dbReference type="Proteomes" id="UP000295767">
    <property type="component" value="Segment"/>
</dbReference>
<organism evidence="1 2">
    <name type="scientific">Escherichia phage Minorna</name>
    <dbReference type="NCBI Taxonomy" id="2547246"/>
    <lineage>
        <taxon>Viruses</taxon>
        <taxon>Duplodnaviria</taxon>
        <taxon>Heunggongvirae</taxon>
        <taxon>Uroviricota</taxon>
        <taxon>Caudoviricetes</taxon>
        <taxon>Autographivirales</taxon>
        <taxon>Autoscriptoviridae</taxon>
        <taxon>Slopekvirinae</taxon>
        <taxon>Drulisvirus</taxon>
        <taxon>Drulisvirus minorna</taxon>
    </lineage>
</organism>
<name>A0A482IGE6_9CAUD</name>
<accession>A0A482IGE6</accession>
<evidence type="ECO:0000313" key="2">
    <source>
        <dbReference type="Proteomes" id="UP000295767"/>
    </source>
</evidence>
<dbReference type="EMBL" id="MK598851">
    <property type="protein sequence ID" value="QBP07091.1"/>
    <property type="molecule type" value="Genomic_DNA"/>
</dbReference>
<gene>
    <name evidence="1" type="ORF">CPT_Minorna_040</name>
</gene>
<reference evidence="2" key="1">
    <citation type="submission" date="2019-03" db="EMBL/GenBank/DDBJ databases">
        <title>Complete Genome Sequence of Escherichia coli Myophage Minorna.</title>
        <authorList>
            <person name="Rogers K."/>
            <person name="Williams Z."/>
            <person name="Min L."/>
            <person name="Newkirk H."/>
            <person name="Liu M."/>
            <person name="Ramsey J."/>
        </authorList>
    </citation>
    <scope>NUCLEOTIDE SEQUENCE [LARGE SCALE GENOMIC DNA]</scope>
</reference>
<evidence type="ECO:0000313" key="1">
    <source>
        <dbReference type="EMBL" id="QBP07091.1"/>
    </source>
</evidence>
<protein>
    <submittedName>
        <fullName evidence="1">Uncharacterized protein</fullName>
    </submittedName>
</protein>